<evidence type="ECO:0000256" key="10">
    <source>
        <dbReference type="SAM" id="Phobius"/>
    </source>
</evidence>
<feature type="transmembrane region" description="Helical" evidence="10">
    <location>
        <begin position="388"/>
        <end position="412"/>
    </location>
</feature>
<feature type="transmembrane region" description="Helical" evidence="10">
    <location>
        <begin position="44"/>
        <end position="64"/>
    </location>
</feature>
<dbReference type="AlphaFoldDB" id="A0A0U5FCS8"/>
<feature type="transmembrane region" description="Helical" evidence="10">
    <location>
        <begin position="337"/>
        <end position="356"/>
    </location>
</feature>
<sequence length="466" mass="49827">MYATIRIRVRYEMFFSFIQSAETKNPKHQTSRIKRKILLKKRQWQDLAIYWIGAILVGIIAVIFAELGDYAADIRNHLIDISPYSMLCVAPVGMAVITWITRVVFNGAQGSGIPQTIATLHIHNFELIDKILSIKITIGKILMTTLGLICGASIGREGPSVQIGASVMHAFSRLLGKNGEITRHGMILAGGAAGMAAAFNTPLAGIVFAIEELAHSFEQKASGRTLAIIIFSGVTSIAFLGNYTYFGRSNTAIPLGSAWIAVGVCGVLGGTAGGIFSRIVIAISEGRFFSISVFQQNRPITFAACCGFVLALLGLESHGATYGTGYLQANGIVNGYLHYPASFFIMKYISMLVTFASGIPGGMFAPSLAIGAGLGGWISPFLPHTTSAGVVLLGMAAYFCGVAQSPLTATIIVMEICDNQQITLALLSTSFLAYAVSRIICPTPLYTVLAKKFARKQLDISVKVES</sequence>
<name>A0A0U5FCS8_9PROT</name>
<keyword evidence="8" id="KW-0868">Chloride</keyword>
<feature type="transmembrane region" description="Helical" evidence="10">
    <location>
        <begin position="258"/>
        <end position="280"/>
    </location>
</feature>
<evidence type="ECO:0000256" key="4">
    <source>
        <dbReference type="ARBA" id="ARBA00022989"/>
    </source>
</evidence>
<dbReference type="PANTHER" id="PTHR43427:SF6">
    <property type="entry name" value="CHLORIDE CHANNEL PROTEIN CLC-E"/>
    <property type="match status" value="1"/>
</dbReference>
<evidence type="ECO:0000313" key="11">
    <source>
        <dbReference type="EMBL" id="CEF57377.1"/>
    </source>
</evidence>
<accession>A0A0U5FCS8</accession>
<evidence type="ECO:0000256" key="3">
    <source>
        <dbReference type="ARBA" id="ARBA00022692"/>
    </source>
</evidence>
<gene>
    <name evidence="11" type="primary">clcA</name>
    <name evidence="11" type="ORF">AGA_1P66</name>
</gene>
<keyword evidence="6 10" id="KW-0472">Membrane</keyword>
<dbReference type="PATRIC" id="fig|431306.5.peg.2795"/>
<dbReference type="InterPro" id="IPR050368">
    <property type="entry name" value="ClC-type_chloride_channel"/>
</dbReference>
<dbReference type="PANTHER" id="PTHR43427">
    <property type="entry name" value="CHLORIDE CHANNEL PROTEIN CLC-E"/>
    <property type="match status" value="1"/>
</dbReference>
<dbReference type="GO" id="GO:0005254">
    <property type="term" value="F:chloride channel activity"/>
    <property type="evidence" value="ECO:0007669"/>
    <property type="project" value="UniProtKB-KW"/>
</dbReference>
<feature type="transmembrane region" description="Helical" evidence="10">
    <location>
        <begin position="84"/>
        <end position="105"/>
    </location>
</feature>
<keyword evidence="9" id="KW-0407">Ion channel</keyword>
<feature type="transmembrane region" description="Helical" evidence="10">
    <location>
        <begin position="300"/>
        <end position="317"/>
    </location>
</feature>
<reference evidence="12" key="1">
    <citation type="submission" date="2014-09" db="EMBL/GenBank/DDBJ databases">
        <authorList>
            <person name="Illeghems K.G."/>
        </authorList>
    </citation>
    <scope>NUCLEOTIDE SEQUENCE [LARGE SCALE GENOMIC DNA]</scope>
    <source>
        <strain evidence="12">LMG 23848T</strain>
        <plasmid evidence="12">1P</plasmid>
    </source>
</reference>
<dbReference type="SUPFAM" id="SSF81340">
    <property type="entry name" value="Clc chloride channel"/>
    <property type="match status" value="1"/>
</dbReference>
<keyword evidence="7" id="KW-0869">Chloride channel</keyword>
<feature type="transmembrane region" description="Helical" evidence="10">
    <location>
        <begin position="424"/>
        <end position="446"/>
    </location>
</feature>
<feature type="transmembrane region" description="Helical" evidence="10">
    <location>
        <begin position="363"/>
        <end position="382"/>
    </location>
</feature>
<protein>
    <submittedName>
        <fullName evidence="11">Chloride channel protein</fullName>
    </submittedName>
</protein>
<keyword evidence="5" id="KW-0406">Ion transport</keyword>
<dbReference type="InterPro" id="IPR014743">
    <property type="entry name" value="Cl-channel_core"/>
</dbReference>
<evidence type="ECO:0000313" key="12">
    <source>
        <dbReference type="Proteomes" id="UP000068250"/>
    </source>
</evidence>
<evidence type="ECO:0000256" key="8">
    <source>
        <dbReference type="ARBA" id="ARBA00023214"/>
    </source>
</evidence>
<evidence type="ECO:0000256" key="7">
    <source>
        <dbReference type="ARBA" id="ARBA00023173"/>
    </source>
</evidence>
<dbReference type="EMBL" id="LN609303">
    <property type="protein sequence ID" value="CEF57377.1"/>
    <property type="molecule type" value="Genomic_DNA"/>
</dbReference>
<proteinExistence type="predicted"/>
<dbReference type="CDD" id="cd01034">
    <property type="entry name" value="EriC_like"/>
    <property type="match status" value="1"/>
</dbReference>
<organism evidence="11 12">
    <name type="scientific">Acetobacter ghanensis</name>
    <dbReference type="NCBI Taxonomy" id="431306"/>
    <lineage>
        <taxon>Bacteria</taxon>
        <taxon>Pseudomonadati</taxon>
        <taxon>Pseudomonadota</taxon>
        <taxon>Alphaproteobacteria</taxon>
        <taxon>Acetobacterales</taxon>
        <taxon>Acetobacteraceae</taxon>
        <taxon>Acetobacter</taxon>
    </lineage>
</organism>
<evidence type="ECO:0000256" key="1">
    <source>
        <dbReference type="ARBA" id="ARBA00004141"/>
    </source>
</evidence>
<keyword evidence="4 10" id="KW-1133">Transmembrane helix</keyword>
<comment type="subcellular location">
    <subcellularLocation>
        <location evidence="1">Membrane</location>
        <topology evidence="1">Multi-pass membrane protein</topology>
    </subcellularLocation>
</comment>
<keyword evidence="2" id="KW-0813">Transport</keyword>
<dbReference type="InterPro" id="IPR001807">
    <property type="entry name" value="ClC"/>
</dbReference>
<dbReference type="Pfam" id="PF00654">
    <property type="entry name" value="Voltage_CLC"/>
    <property type="match status" value="1"/>
</dbReference>
<dbReference type="PRINTS" id="PR00762">
    <property type="entry name" value="CLCHANNEL"/>
</dbReference>
<evidence type="ECO:0000256" key="6">
    <source>
        <dbReference type="ARBA" id="ARBA00023136"/>
    </source>
</evidence>
<evidence type="ECO:0000256" key="9">
    <source>
        <dbReference type="ARBA" id="ARBA00023303"/>
    </source>
</evidence>
<dbReference type="Proteomes" id="UP000068250">
    <property type="component" value="Plasmid 1P"/>
</dbReference>
<feature type="transmembrane region" description="Helical" evidence="10">
    <location>
        <begin position="226"/>
        <end position="246"/>
    </location>
</feature>
<keyword evidence="3 10" id="KW-0812">Transmembrane</keyword>
<geneLocation type="plasmid" evidence="12">
    <name>1P</name>
</geneLocation>
<dbReference type="Gene3D" id="1.10.3080.10">
    <property type="entry name" value="Clc chloride channel"/>
    <property type="match status" value="1"/>
</dbReference>
<evidence type="ECO:0000256" key="5">
    <source>
        <dbReference type="ARBA" id="ARBA00023065"/>
    </source>
</evidence>
<evidence type="ECO:0000256" key="2">
    <source>
        <dbReference type="ARBA" id="ARBA00022448"/>
    </source>
</evidence>
<dbReference type="GO" id="GO:0034707">
    <property type="term" value="C:chloride channel complex"/>
    <property type="evidence" value="ECO:0007669"/>
    <property type="project" value="UniProtKB-KW"/>
</dbReference>